<evidence type="ECO:0000313" key="1">
    <source>
        <dbReference type="EMBL" id="SFF33232.1"/>
    </source>
</evidence>
<dbReference type="AlphaFoldDB" id="A0A1I2HU02"/>
<proteinExistence type="predicted"/>
<gene>
    <name evidence="1" type="ORF">SAMN04489711_1343</name>
</gene>
<organism evidence="1 2">
    <name type="scientific">Paracidovorax wautersii</name>
    <dbReference type="NCBI Taxonomy" id="1177982"/>
    <lineage>
        <taxon>Bacteria</taxon>
        <taxon>Pseudomonadati</taxon>
        <taxon>Pseudomonadota</taxon>
        <taxon>Betaproteobacteria</taxon>
        <taxon>Burkholderiales</taxon>
        <taxon>Comamonadaceae</taxon>
        <taxon>Paracidovorax</taxon>
    </lineage>
</organism>
<dbReference type="Proteomes" id="UP000199119">
    <property type="component" value="Unassembled WGS sequence"/>
</dbReference>
<evidence type="ECO:0000313" key="2">
    <source>
        <dbReference type="Proteomes" id="UP000199119"/>
    </source>
</evidence>
<dbReference type="STRING" id="1177982.SAMN04489711_1343"/>
<reference evidence="2" key="1">
    <citation type="submission" date="2016-10" db="EMBL/GenBank/DDBJ databases">
        <authorList>
            <person name="Varghese N."/>
            <person name="Submissions S."/>
        </authorList>
    </citation>
    <scope>NUCLEOTIDE SEQUENCE [LARGE SCALE GENOMIC DNA]</scope>
    <source>
        <strain evidence="2">DSM 27981</strain>
    </source>
</reference>
<dbReference type="RefSeq" id="WP_092942673.1">
    <property type="nucleotide sequence ID" value="NZ_FONX01000034.1"/>
</dbReference>
<keyword evidence="2" id="KW-1185">Reference proteome</keyword>
<sequence>MQKSDSQARPVNLAIRVLDGEVKLHGSEPIILLKGEIIVPPGMDGKPVLVRFLARNAHPEAVERLLEVDRLVLFRNCVKYQALESGVDLWETYEYSWIDAESEIALQGCLCRVVIKTTGGRERPYGDLLMPDKAVRLRTAEDLVAFASRYMAQSIDGVENNSNCLLRLYSPKTKEVMPSWVYAARLEERRDTANGVKFFSVPAPFEQTWKEAFVDGKQSSGWPRIVAAALGVTVGKLSADHEGMVDLLRKDLEGEQIVVEAIPGQRVRSVTGSAIVRRDSTLALAAQACEENGEHRFVPMTVALQVGGARHESMLTAVLYQAVPDVDYERFSAKTIRTKNIP</sequence>
<protein>
    <submittedName>
        <fullName evidence="1">Uncharacterized protein</fullName>
    </submittedName>
</protein>
<dbReference type="EMBL" id="FONX01000034">
    <property type="protein sequence ID" value="SFF33232.1"/>
    <property type="molecule type" value="Genomic_DNA"/>
</dbReference>
<accession>A0A1I2HU02</accession>
<name>A0A1I2HU02_9BURK</name>